<protein>
    <submittedName>
        <fullName evidence="1">Uncharacterized protein</fullName>
    </submittedName>
</protein>
<accession>A0ACD3AZY7</accession>
<dbReference type="EMBL" id="ML208303">
    <property type="protein sequence ID" value="TFK71105.1"/>
    <property type="molecule type" value="Genomic_DNA"/>
</dbReference>
<evidence type="ECO:0000313" key="1">
    <source>
        <dbReference type="EMBL" id="TFK71105.1"/>
    </source>
</evidence>
<keyword evidence="2" id="KW-1185">Reference proteome</keyword>
<organism evidence="1 2">
    <name type="scientific">Pluteus cervinus</name>
    <dbReference type="NCBI Taxonomy" id="181527"/>
    <lineage>
        <taxon>Eukaryota</taxon>
        <taxon>Fungi</taxon>
        <taxon>Dikarya</taxon>
        <taxon>Basidiomycota</taxon>
        <taxon>Agaricomycotina</taxon>
        <taxon>Agaricomycetes</taxon>
        <taxon>Agaricomycetidae</taxon>
        <taxon>Agaricales</taxon>
        <taxon>Pluteineae</taxon>
        <taxon>Pluteaceae</taxon>
        <taxon>Pluteus</taxon>
    </lineage>
</organism>
<evidence type="ECO:0000313" key="2">
    <source>
        <dbReference type="Proteomes" id="UP000308600"/>
    </source>
</evidence>
<dbReference type="Proteomes" id="UP000308600">
    <property type="component" value="Unassembled WGS sequence"/>
</dbReference>
<name>A0ACD3AZY7_9AGAR</name>
<proteinExistence type="predicted"/>
<reference evidence="1 2" key="1">
    <citation type="journal article" date="2019" name="Nat. Ecol. Evol.">
        <title>Megaphylogeny resolves global patterns of mushroom evolution.</title>
        <authorList>
            <person name="Varga T."/>
            <person name="Krizsan K."/>
            <person name="Foldi C."/>
            <person name="Dima B."/>
            <person name="Sanchez-Garcia M."/>
            <person name="Sanchez-Ramirez S."/>
            <person name="Szollosi G.J."/>
            <person name="Szarkandi J.G."/>
            <person name="Papp V."/>
            <person name="Albert L."/>
            <person name="Andreopoulos W."/>
            <person name="Angelini C."/>
            <person name="Antonin V."/>
            <person name="Barry K.W."/>
            <person name="Bougher N.L."/>
            <person name="Buchanan P."/>
            <person name="Buyck B."/>
            <person name="Bense V."/>
            <person name="Catcheside P."/>
            <person name="Chovatia M."/>
            <person name="Cooper J."/>
            <person name="Damon W."/>
            <person name="Desjardin D."/>
            <person name="Finy P."/>
            <person name="Geml J."/>
            <person name="Haridas S."/>
            <person name="Hughes K."/>
            <person name="Justo A."/>
            <person name="Karasinski D."/>
            <person name="Kautmanova I."/>
            <person name="Kiss B."/>
            <person name="Kocsube S."/>
            <person name="Kotiranta H."/>
            <person name="LaButti K.M."/>
            <person name="Lechner B.E."/>
            <person name="Liimatainen K."/>
            <person name="Lipzen A."/>
            <person name="Lukacs Z."/>
            <person name="Mihaltcheva S."/>
            <person name="Morgado L.N."/>
            <person name="Niskanen T."/>
            <person name="Noordeloos M.E."/>
            <person name="Ohm R.A."/>
            <person name="Ortiz-Santana B."/>
            <person name="Ovrebo C."/>
            <person name="Racz N."/>
            <person name="Riley R."/>
            <person name="Savchenko A."/>
            <person name="Shiryaev A."/>
            <person name="Soop K."/>
            <person name="Spirin V."/>
            <person name="Szebenyi C."/>
            <person name="Tomsovsky M."/>
            <person name="Tulloss R.E."/>
            <person name="Uehling J."/>
            <person name="Grigoriev I.V."/>
            <person name="Vagvolgyi C."/>
            <person name="Papp T."/>
            <person name="Martin F.M."/>
            <person name="Miettinen O."/>
            <person name="Hibbett D.S."/>
            <person name="Nagy L.G."/>
        </authorList>
    </citation>
    <scope>NUCLEOTIDE SEQUENCE [LARGE SCALE GENOMIC DNA]</scope>
    <source>
        <strain evidence="1 2">NL-1719</strain>
    </source>
</reference>
<gene>
    <name evidence="1" type="ORF">BDN72DRAFT_958365</name>
</gene>
<sequence>MQLSFFRVTSALFAGLTFQTINAAPSTNVNAGGIGASIVTTTQILEWIATTNANLTYINTPSEVEPFSKRQDQQPPAVMVVACSAHVDSTCGEDCVVMAGSEAPTCLNTLGVNCILTTTDIQSCTD</sequence>